<dbReference type="Gene3D" id="3.30.420.10">
    <property type="entry name" value="Ribonuclease H-like superfamily/Ribonuclease H"/>
    <property type="match status" value="1"/>
</dbReference>
<name>E2C8D5_HARSA</name>
<protein>
    <recommendedName>
        <fullName evidence="3">Histone-lysine N-methyltransferase SETMAR</fullName>
    </recommendedName>
</protein>
<dbReference type="Proteomes" id="UP000008237">
    <property type="component" value="Unassembled WGS sequence"/>
</dbReference>
<dbReference type="InterPro" id="IPR036397">
    <property type="entry name" value="RNaseH_sf"/>
</dbReference>
<reference evidence="1 2" key="1">
    <citation type="journal article" date="2010" name="Science">
        <title>Genomic comparison of the ants Camponotus floridanus and Harpegnathos saltator.</title>
        <authorList>
            <person name="Bonasio R."/>
            <person name="Zhang G."/>
            <person name="Ye C."/>
            <person name="Mutti N.S."/>
            <person name="Fang X."/>
            <person name="Qin N."/>
            <person name="Donahue G."/>
            <person name="Yang P."/>
            <person name="Li Q."/>
            <person name="Li C."/>
            <person name="Zhang P."/>
            <person name="Huang Z."/>
            <person name="Berger S.L."/>
            <person name="Reinberg D."/>
            <person name="Wang J."/>
            <person name="Liebig J."/>
        </authorList>
    </citation>
    <scope>NUCLEOTIDE SEQUENCE [LARGE SCALE GENOMIC DNA]</scope>
    <source>
        <strain evidence="1 2">R22 G/1</strain>
    </source>
</reference>
<keyword evidence="2" id="KW-1185">Reference proteome</keyword>
<dbReference type="AlphaFoldDB" id="E2C8D5"/>
<evidence type="ECO:0000313" key="1">
    <source>
        <dbReference type="EMBL" id="EFN75806.1"/>
    </source>
</evidence>
<proteinExistence type="predicted"/>
<evidence type="ECO:0000313" key="2">
    <source>
        <dbReference type="Proteomes" id="UP000008237"/>
    </source>
</evidence>
<feature type="non-terminal residue" evidence="1">
    <location>
        <position position="40"/>
    </location>
</feature>
<gene>
    <name evidence="1" type="ORF">EAI_15779</name>
</gene>
<dbReference type="InParanoid" id="E2C8D5"/>
<dbReference type="EMBL" id="GL453652">
    <property type="protein sequence ID" value="EFN75806.1"/>
    <property type="molecule type" value="Genomic_DNA"/>
</dbReference>
<dbReference type="GO" id="GO:0003676">
    <property type="term" value="F:nucleic acid binding"/>
    <property type="evidence" value="ECO:0007669"/>
    <property type="project" value="InterPro"/>
</dbReference>
<sequence>LQTKRSHSAKKKVLCHHDNAPVHTSSIAVAKLHELHFGLL</sequence>
<evidence type="ECO:0008006" key="3">
    <source>
        <dbReference type="Google" id="ProtNLM"/>
    </source>
</evidence>
<feature type="non-terminal residue" evidence="1">
    <location>
        <position position="1"/>
    </location>
</feature>
<organism evidence="2">
    <name type="scientific">Harpegnathos saltator</name>
    <name type="common">Jerdon's jumping ant</name>
    <dbReference type="NCBI Taxonomy" id="610380"/>
    <lineage>
        <taxon>Eukaryota</taxon>
        <taxon>Metazoa</taxon>
        <taxon>Ecdysozoa</taxon>
        <taxon>Arthropoda</taxon>
        <taxon>Hexapoda</taxon>
        <taxon>Insecta</taxon>
        <taxon>Pterygota</taxon>
        <taxon>Neoptera</taxon>
        <taxon>Endopterygota</taxon>
        <taxon>Hymenoptera</taxon>
        <taxon>Apocrita</taxon>
        <taxon>Aculeata</taxon>
        <taxon>Formicoidea</taxon>
        <taxon>Formicidae</taxon>
        <taxon>Ponerinae</taxon>
        <taxon>Ponerini</taxon>
        <taxon>Harpegnathos</taxon>
    </lineage>
</organism>
<accession>E2C8D5</accession>